<dbReference type="Gene3D" id="3.90.1580.10">
    <property type="entry name" value="paralog of FGE (formylglycine-generating enzyme)"/>
    <property type="match status" value="1"/>
</dbReference>
<dbReference type="EMBL" id="VOHS01000006">
    <property type="protein sequence ID" value="TWW00883.1"/>
    <property type="molecule type" value="Genomic_DNA"/>
</dbReference>
<accession>A0A5C6LUI8</accession>
<reference evidence="2 3" key="1">
    <citation type="submission" date="2019-08" db="EMBL/GenBank/DDBJ databases">
        <title>Whole genome sequencing of chitin degrading bacteria Chitinophaga pinensis YS16.</title>
        <authorList>
            <person name="Singh R.P."/>
            <person name="Manchanda G."/>
            <person name="Maurya I.K."/>
            <person name="Joshi N.K."/>
            <person name="Srivastava A.K."/>
        </authorList>
    </citation>
    <scope>NUCLEOTIDE SEQUENCE [LARGE SCALE GENOMIC DNA]</scope>
    <source>
        <strain evidence="2 3">YS-16</strain>
    </source>
</reference>
<dbReference type="InterPro" id="IPR016187">
    <property type="entry name" value="CTDL_fold"/>
</dbReference>
<dbReference type="PANTHER" id="PTHR23150">
    <property type="entry name" value="SULFATASE MODIFYING FACTOR 1, 2"/>
    <property type="match status" value="1"/>
</dbReference>
<dbReference type="RefSeq" id="WP_146304604.1">
    <property type="nucleotide sequence ID" value="NZ_VOHS01000006.1"/>
</dbReference>
<comment type="caution">
    <text evidence="2">The sequence shown here is derived from an EMBL/GenBank/DDBJ whole genome shotgun (WGS) entry which is preliminary data.</text>
</comment>
<sequence length="349" mass="38433">MFSNPIAIWTLGLSVLLCACHNNPPSGTPARDTTASLTESDTLNRMVLIPGGTFTMGADDAEAHPDEKPRHDVRVDSFWMDEHEVTNAEFAAFVKATGYLTMAERPISKEELMQQLPAGSPEPDSSMLLPGSIVFTPPSHPVPLDDVSQWWSFIQGASWQHPGGPATNINGKEHLPVVHISWNDAQAFAQWAGKRLPTEAEWEYAARGGLKDQPYPWGSEALTTGKVKANTWNGHFPYQNTQTDGYFGAAPVKSFAPNAYGLYDMSGNVWEWCADWYDSRYYSLKQGDNPKGPAAGYDPEDPATAKHTIRGGSFMCTDEYCSGYRVTARMKTSPESGLENLGFRCVKNK</sequence>
<evidence type="ECO:0000313" key="3">
    <source>
        <dbReference type="Proteomes" id="UP000318815"/>
    </source>
</evidence>
<feature type="domain" description="Sulfatase-modifying factor enzyme-like" evidence="1">
    <location>
        <begin position="44"/>
        <end position="347"/>
    </location>
</feature>
<organism evidence="2 3">
    <name type="scientific">Chitinophaga pinensis</name>
    <dbReference type="NCBI Taxonomy" id="79329"/>
    <lineage>
        <taxon>Bacteria</taxon>
        <taxon>Pseudomonadati</taxon>
        <taxon>Bacteroidota</taxon>
        <taxon>Chitinophagia</taxon>
        <taxon>Chitinophagales</taxon>
        <taxon>Chitinophagaceae</taxon>
        <taxon>Chitinophaga</taxon>
    </lineage>
</organism>
<evidence type="ECO:0000259" key="1">
    <source>
        <dbReference type="Pfam" id="PF03781"/>
    </source>
</evidence>
<dbReference type="InterPro" id="IPR042095">
    <property type="entry name" value="SUMF_sf"/>
</dbReference>
<protein>
    <submittedName>
        <fullName evidence="2">Formylglycine-generating enzyme family protein</fullName>
    </submittedName>
</protein>
<dbReference type="PANTHER" id="PTHR23150:SF19">
    <property type="entry name" value="FORMYLGLYCINE-GENERATING ENZYME"/>
    <property type="match status" value="1"/>
</dbReference>
<keyword evidence="3" id="KW-1185">Reference proteome</keyword>
<dbReference type="GO" id="GO:0120147">
    <property type="term" value="F:formylglycine-generating oxidase activity"/>
    <property type="evidence" value="ECO:0007669"/>
    <property type="project" value="TreeGrafter"/>
</dbReference>
<dbReference type="InterPro" id="IPR005532">
    <property type="entry name" value="SUMF_dom"/>
</dbReference>
<dbReference type="InterPro" id="IPR051043">
    <property type="entry name" value="Sulfatase_Mod_Factor_Kinase"/>
</dbReference>
<dbReference type="Pfam" id="PF03781">
    <property type="entry name" value="FGE-sulfatase"/>
    <property type="match status" value="1"/>
</dbReference>
<proteinExistence type="predicted"/>
<dbReference type="SUPFAM" id="SSF56436">
    <property type="entry name" value="C-type lectin-like"/>
    <property type="match status" value="1"/>
</dbReference>
<evidence type="ECO:0000313" key="2">
    <source>
        <dbReference type="EMBL" id="TWW00883.1"/>
    </source>
</evidence>
<dbReference type="OrthoDB" id="9768004at2"/>
<dbReference type="AlphaFoldDB" id="A0A5C6LUI8"/>
<gene>
    <name evidence="2" type="ORF">FEF09_07925</name>
</gene>
<name>A0A5C6LUI8_9BACT</name>
<dbReference type="Proteomes" id="UP000318815">
    <property type="component" value="Unassembled WGS sequence"/>
</dbReference>